<keyword evidence="7 14" id="KW-0808">Transferase</keyword>
<dbReference type="PANTHER" id="PTHR11904:SF12">
    <property type="entry name" value="PURINE NUCLEOSIDE PHOSPHORYLASE"/>
    <property type="match status" value="1"/>
</dbReference>
<dbReference type="EMBL" id="AFYH01211836">
    <property type="status" value="NOT_ANNOTATED_CDS"/>
    <property type="molecule type" value="Genomic_DNA"/>
</dbReference>
<feature type="binding site" evidence="15">
    <location>
        <position position="143"/>
    </location>
    <ligand>
        <name>phosphate</name>
        <dbReference type="ChEBI" id="CHEBI:43474"/>
    </ligand>
</feature>
<dbReference type="InterPro" id="IPR018099">
    <property type="entry name" value="Purine_phosphorylase-2_CS"/>
</dbReference>
<dbReference type="EC" id="2.4.2.1" evidence="4 14"/>
<comment type="function">
    <text evidence="13">Catalyzes the phosphorolytic breakdown of the N-glycosidic bond in the beta-(deoxy)ribonucleoside molecules, with the formation of the corresponding free purine bases and pentose-1-phosphate. Preferentially acts on 6-oxopurine nucleosides including inosine and guanosine.</text>
</comment>
<evidence type="ECO:0000256" key="7">
    <source>
        <dbReference type="ARBA" id="ARBA00022679"/>
    </source>
</evidence>
<protein>
    <recommendedName>
        <fullName evidence="5 14">Purine nucleoside phosphorylase</fullName>
        <ecNumber evidence="4 14">2.4.2.1</ecNumber>
    </recommendedName>
    <alternativeName>
        <fullName evidence="14">Inosine-guanosine phosphorylase</fullName>
    </alternativeName>
</protein>
<dbReference type="PROSITE" id="PS01240">
    <property type="entry name" value="PNP_MTAP_2"/>
    <property type="match status" value="1"/>
</dbReference>
<dbReference type="AlphaFoldDB" id="M3XGW4"/>
<dbReference type="EMBL" id="AFYH01211839">
    <property type="status" value="NOT_ANNOTATED_CDS"/>
    <property type="molecule type" value="Genomic_DNA"/>
</dbReference>
<evidence type="ECO:0000256" key="15">
    <source>
        <dbReference type="PIRSR" id="PIRSR000477-2"/>
    </source>
</evidence>
<dbReference type="Gene3D" id="3.40.50.1580">
    <property type="entry name" value="Nucleoside phosphorylase domain"/>
    <property type="match status" value="1"/>
</dbReference>
<evidence type="ECO:0000256" key="4">
    <source>
        <dbReference type="ARBA" id="ARBA00011886"/>
    </source>
</evidence>
<dbReference type="CDD" id="cd09009">
    <property type="entry name" value="PNP-EcPNPII_like"/>
    <property type="match status" value="1"/>
</dbReference>
<comment type="catalytic activity">
    <reaction evidence="9 14">
        <text>inosine + phosphate = alpha-D-ribose 1-phosphate + hypoxanthine</text>
        <dbReference type="Rhea" id="RHEA:27646"/>
        <dbReference type="ChEBI" id="CHEBI:17368"/>
        <dbReference type="ChEBI" id="CHEBI:17596"/>
        <dbReference type="ChEBI" id="CHEBI:43474"/>
        <dbReference type="ChEBI" id="CHEBI:57720"/>
        <dbReference type="EC" id="2.4.2.1"/>
    </reaction>
</comment>
<evidence type="ECO:0000256" key="6">
    <source>
        <dbReference type="ARBA" id="ARBA00022676"/>
    </source>
</evidence>
<dbReference type="NCBIfam" id="TIGR01697">
    <property type="entry name" value="PNPH-PUNA-XAPA"/>
    <property type="match status" value="1"/>
</dbReference>
<dbReference type="NCBIfam" id="TIGR01700">
    <property type="entry name" value="PNPH"/>
    <property type="match status" value="1"/>
</dbReference>
<dbReference type="SUPFAM" id="SSF53167">
    <property type="entry name" value="Purine and uridine phosphorylases"/>
    <property type="match status" value="1"/>
</dbReference>
<feature type="binding site" evidence="15">
    <location>
        <begin position="111"/>
        <end position="113"/>
    </location>
    <ligand>
        <name>phosphate</name>
        <dbReference type="ChEBI" id="CHEBI:43474"/>
    </ligand>
</feature>
<evidence type="ECO:0000256" key="9">
    <source>
        <dbReference type="ARBA" id="ARBA00023918"/>
    </source>
</evidence>
<keyword evidence="6 14" id="KW-0328">Glycosyltransferase</keyword>
<accession>M3XGW4</accession>
<dbReference type="GO" id="GO:0006166">
    <property type="term" value="P:purine ribonucleoside salvage"/>
    <property type="evidence" value="ECO:0007669"/>
    <property type="project" value="UniProtKB-KW"/>
</dbReference>
<evidence type="ECO:0000256" key="16">
    <source>
        <dbReference type="SAM" id="MobiDB-lite"/>
    </source>
</evidence>
<proteinExistence type="inferred from homology"/>
<dbReference type="InterPro" id="IPR035994">
    <property type="entry name" value="Nucleoside_phosphorylase_sf"/>
</dbReference>
<evidence type="ECO:0000256" key="11">
    <source>
        <dbReference type="ARBA" id="ARBA00023950"/>
    </source>
</evidence>
<evidence type="ECO:0000256" key="14">
    <source>
        <dbReference type="PIRNR" id="PIRNR000477"/>
    </source>
</evidence>
<evidence type="ECO:0000256" key="1">
    <source>
        <dbReference type="ARBA" id="ARBA00005058"/>
    </source>
</evidence>
<dbReference type="EMBL" id="AFYH01211834">
    <property type="status" value="NOT_ANNOTATED_CDS"/>
    <property type="molecule type" value="Genomic_DNA"/>
</dbReference>
<dbReference type="InterPro" id="IPR000845">
    <property type="entry name" value="Nucleoside_phosphorylase_d"/>
</dbReference>
<dbReference type="EMBL" id="AFYH01211835">
    <property type="status" value="NOT_ANNOTATED_CDS"/>
    <property type="molecule type" value="Genomic_DNA"/>
</dbReference>
<dbReference type="Ensembl" id="ENSLACT00000025690.1">
    <property type="protein sequence ID" value="ENSLACP00000021970.1"/>
    <property type="gene ID" value="ENSLACG00000006551.2"/>
</dbReference>
<dbReference type="FunFam" id="3.40.50.1580:FF:000004">
    <property type="entry name" value="Purine nucleoside phosphorylase"/>
    <property type="match status" value="1"/>
</dbReference>
<evidence type="ECO:0000313" key="18">
    <source>
        <dbReference type="Ensembl" id="ENSLACP00000021970.1"/>
    </source>
</evidence>
<dbReference type="GO" id="GO:0004731">
    <property type="term" value="F:purine-nucleoside phosphorylase activity"/>
    <property type="evidence" value="ECO:0007669"/>
    <property type="project" value="UniProtKB-EC"/>
</dbReference>
<dbReference type="GO" id="GO:0005737">
    <property type="term" value="C:cytoplasm"/>
    <property type="evidence" value="ECO:0007669"/>
    <property type="project" value="TreeGrafter"/>
</dbReference>
<feature type="binding site" evidence="15">
    <location>
        <position position="247"/>
    </location>
    <ligand>
        <name>phosphate</name>
        <dbReference type="ChEBI" id="CHEBI:43474"/>
    </ligand>
</feature>
<dbReference type="EMBL" id="AFYH01211832">
    <property type="status" value="NOT_ANNOTATED_CDS"/>
    <property type="molecule type" value="Genomic_DNA"/>
</dbReference>
<dbReference type="InParanoid" id="M3XGW4"/>
<sequence length="309" mass="34012">MATARDLGESSHATKQTGPPAQRNPGFHFEQYTYEEYKETADWLLSKTELRPSIAIICGSGIGGLASVLKDQVVFKYSDIPNFPQSTVPGHMGRLVFGKLNGKPCVCMQGRFHLYEGYPLSKVTFPIRVFRLIGVETIIITNAAGGLNEDFKVGDIMVIKDHINLLGFAGNNPLVGHNEDRFGSRFPCMSDAYNRDLCKLAHEVGRELGFSNIIREGVYCAVGGPSFETIAECRMLNRLGADAVGMSTVHEVIVARHCGMRIFALSLITNKAVMDYDSEERANHEEVLLAGTLPVLLSSPLHPNRIKNL</sequence>
<dbReference type="FunCoup" id="M3XGW4">
    <property type="interactions" value="531"/>
</dbReference>
<reference evidence="19" key="1">
    <citation type="submission" date="2011-08" db="EMBL/GenBank/DDBJ databases">
        <title>The draft genome of Latimeria chalumnae.</title>
        <authorList>
            <person name="Di Palma F."/>
            <person name="Alfoldi J."/>
            <person name="Johnson J."/>
            <person name="Berlin A."/>
            <person name="Gnerre S."/>
            <person name="Jaffe D."/>
            <person name="MacCallum I."/>
            <person name="Young S."/>
            <person name="Walker B.J."/>
            <person name="Lander E."/>
            <person name="Lindblad-Toh K."/>
        </authorList>
    </citation>
    <scope>NUCLEOTIDE SEQUENCE [LARGE SCALE GENOMIC DNA]</scope>
    <source>
        <strain evidence="19">Wild caught</strain>
    </source>
</reference>
<dbReference type="eggNOG" id="KOG3984">
    <property type="taxonomic scope" value="Eukaryota"/>
</dbReference>
<comment type="catalytic activity">
    <reaction evidence="10 14">
        <text>2'-deoxyguanosine + phosphate = 2-deoxy-alpha-D-ribose 1-phosphate + guanine</text>
        <dbReference type="Rhea" id="RHEA:27738"/>
        <dbReference type="ChEBI" id="CHEBI:16235"/>
        <dbReference type="ChEBI" id="CHEBI:17172"/>
        <dbReference type="ChEBI" id="CHEBI:43474"/>
        <dbReference type="ChEBI" id="CHEBI:57259"/>
        <dbReference type="EC" id="2.4.2.1"/>
    </reaction>
</comment>
<keyword evidence="19" id="KW-1185">Reference proteome</keyword>
<organism evidence="18 19">
    <name type="scientific">Latimeria chalumnae</name>
    <name type="common">Coelacanth</name>
    <dbReference type="NCBI Taxonomy" id="7897"/>
    <lineage>
        <taxon>Eukaryota</taxon>
        <taxon>Metazoa</taxon>
        <taxon>Chordata</taxon>
        <taxon>Craniata</taxon>
        <taxon>Vertebrata</taxon>
        <taxon>Euteleostomi</taxon>
        <taxon>Coelacanthiformes</taxon>
        <taxon>Coelacanthidae</taxon>
        <taxon>Latimeria</taxon>
    </lineage>
</organism>
<evidence type="ECO:0000256" key="10">
    <source>
        <dbReference type="ARBA" id="ARBA00023929"/>
    </source>
</evidence>
<feature type="binding site" evidence="15">
    <location>
        <position position="270"/>
    </location>
    <ligand>
        <name>a purine D-ribonucleoside</name>
        <dbReference type="ChEBI" id="CHEBI:142355"/>
    </ligand>
</feature>
<feature type="binding site" evidence="15">
    <location>
        <position position="60"/>
    </location>
    <ligand>
        <name>phosphate</name>
        <dbReference type="ChEBI" id="CHEBI:43474"/>
    </ligand>
</feature>
<comment type="similarity">
    <text evidence="2 14">Belongs to the PNP/MTAP phosphorylase family.</text>
</comment>
<evidence type="ECO:0000259" key="17">
    <source>
        <dbReference type="Pfam" id="PF01048"/>
    </source>
</evidence>
<dbReference type="GO" id="GO:0047975">
    <property type="term" value="F:guanosine phosphorylase activity"/>
    <property type="evidence" value="ECO:0007669"/>
    <property type="project" value="RHEA"/>
</dbReference>
<comment type="function">
    <text evidence="14">The purine nucleoside phosphorylases catalyze the phosphorolytic breakdown of the N-glycosidic bond in the beta-(deoxy)ribonucleoside molecules, with the formation of the corresponding free purine bases and pentose-1-phosphate.</text>
</comment>
<evidence type="ECO:0000313" key="19">
    <source>
        <dbReference type="Proteomes" id="UP000008672"/>
    </source>
</evidence>
<dbReference type="Proteomes" id="UP000008672">
    <property type="component" value="Unassembled WGS sequence"/>
</dbReference>
<dbReference type="EMBL" id="AFYH01211831">
    <property type="status" value="NOT_ANNOTATED_CDS"/>
    <property type="molecule type" value="Genomic_DNA"/>
</dbReference>
<dbReference type="Bgee" id="ENSLACG00000006551">
    <property type="expression patterns" value="Expressed in muscle tissue and 2 other cell types or tissues"/>
</dbReference>
<feature type="binding site" evidence="15">
    <location>
        <position position="91"/>
    </location>
    <ligand>
        <name>phosphate</name>
        <dbReference type="ChEBI" id="CHEBI:43474"/>
    </ligand>
</feature>
<evidence type="ECO:0000256" key="8">
    <source>
        <dbReference type="ARBA" id="ARBA00022726"/>
    </source>
</evidence>
<keyword evidence="8" id="KW-0660">Purine salvage</keyword>
<dbReference type="GeneTree" id="ENSGT00950000182991"/>
<evidence type="ECO:0000256" key="2">
    <source>
        <dbReference type="ARBA" id="ARBA00006751"/>
    </source>
</evidence>
<dbReference type="EMBL" id="AFYH01211833">
    <property type="status" value="NOT_ANNOTATED_CDS"/>
    <property type="molecule type" value="Genomic_DNA"/>
</dbReference>
<gene>
    <name evidence="18" type="primary">PNP</name>
</gene>
<evidence type="ECO:0000256" key="3">
    <source>
        <dbReference type="ARBA" id="ARBA00011233"/>
    </source>
</evidence>
<dbReference type="EMBL" id="AFYH01211837">
    <property type="status" value="NOT_ANNOTATED_CDS"/>
    <property type="molecule type" value="Genomic_DNA"/>
</dbReference>
<dbReference type="InterPro" id="IPR011270">
    <property type="entry name" value="Pur_Nuc_Pase_Ino/Guo-sp"/>
</dbReference>
<dbReference type="PIRSF" id="PIRSF000477">
    <property type="entry name" value="PurNPase"/>
    <property type="match status" value="1"/>
</dbReference>
<comment type="catalytic activity">
    <reaction evidence="11 14">
        <text>2'-deoxyinosine + phosphate = 2-deoxy-alpha-D-ribose 1-phosphate + hypoxanthine</text>
        <dbReference type="Rhea" id="RHEA:27750"/>
        <dbReference type="ChEBI" id="CHEBI:17368"/>
        <dbReference type="ChEBI" id="CHEBI:28997"/>
        <dbReference type="ChEBI" id="CHEBI:43474"/>
        <dbReference type="ChEBI" id="CHEBI:57259"/>
        <dbReference type="EC" id="2.4.2.1"/>
    </reaction>
</comment>
<dbReference type="STRING" id="7897.ENSLACP00000021970"/>
<feature type="region of interest" description="Disordered" evidence="16">
    <location>
        <begin position="1"/>
        <end position="26"/>
    </location>
</feature>
<reference evidence="18" key="3">
    <citation type="submission" date="2025-09" db="UniProtKB">
        <authorList>
            <consortium name="Ensembl"/>
        </authorList>
    </citation>
    <scope>IDENTIFICATION</scope>
</reference>
<dbReference type="EMBL" id="AFYH01211838">
    <property type="status" value="NOT_ANNOTATED_CDS"/>
    <property type="molecule type" value="Genomic_DNA"/>
</dbReference>
<comment type="pathway">
    <text evidence="1 14">Purine metabolism; purine nucleoside salvage.</text>
</comment>
<name>M3XGW4_LATCH</name>
<evidence type="ECO:0000256" key="5">
    <source>
        <dbReference type="ARBA" id="ARBA00013834"/>
    </source>
</evidence>
<reference evidence="18" key="2">
    <citation type="submission" date="2025-08" db="UniProtKB">
        <authorList>
            <consortium name="Ensembl"/>
        </authorList>
    </citation>
    <scope>IDENTIFICATION</scope>
</reference>
<comment type="subunit">
    <text evidence="3">Homotrimer.</text>
</comment>
<feature type="binding site" evidence="15">
    <location>
        <position position="228"/>
    </location>
    <ligand>
        <name>a purine D-ribonucleoside</name>
        <dbReference type="ChEBI" id="CHEBI:142355"/>
    </ligand>
</feature>
<feature type="domain" description="Nucleoside phosphorylase" evidence="17">
    <location>
        <begin position="54"/>
        <end position="286"/>
    </location>
</feature>
<evidence type="ECO:0000256" key="13">
    <source>
        <dbReference type="ARBA" id="ARBA00054498"/>
    </source>
</evidence>
<dbReference type="NCBIfam" id="NF006054">
    <property type="entry name" value="PRK08202.1"/>
    <property type="match status" value="1"/>
</dbReference>
<comment type="catalytic activity">
    <reaction evidence="12 14">
        <text>guanosine + phosphate = alpha-D-ribose 1-phosphate + guanine</text>
        <dbReference type="Rhea" id="RHEA:13233"/>
        <dbReference type="ChEBI" id="CHEBI:16235"/>
        <dbReference type="ChEBI" id="CHEBI:16750"/>
        <dbReference type="ChEBI" id="CHEBI:43474"/>
        <dbReference type="ChEBI" id="CHEBI:57720"/>
        <dbReference type="EC" id="2.4.2.1"/>
    </reaction>
</comment>
<evidence type="ECO:0000256" key="12">
    <source>
        <dbReference type="ARBA" id="ARBA00023970"/>
    </source>
</evidence>
<dbReference type="PANTHER" id="PTHR11904">
    <property type="entry name" value="METHYLTHIOADENOSINE/PURINE NUCLEOSIDE PHOSPHORYLASE"/>
    <property type="match status" value="1"/>
</dbReference>
<dbReference type="UniPathway" id="UPA00606"/>
<dbReference type="InterPro" id="IPR011268">
    <property type="entry name" value="Purine_phosphorylase"/>
</dbReference>
<dbReference type="Pfam" id="PF01048">
    <property type="entry name" value="PNP_UDP_1"/>
    <property type="match status" value="1"/>
</dbReference>